<comment type="caution">
    <text evidence="2">The sequence shown here is derived from an EMBL/GenBank/DDBJ whole genome shotgun (WGS) entry which is preliminary data.</text>
</comment>
<gene>
    <name evidence="2" type="ORF">G2W53_004015</name>
</gene>
<keyword evidence="3" id="KW-1185">Reference proteome</keyword>
<proteinExistence type="predicted"/>
<dbReference type="EMBL" id="JAAIUW010000002">
    <property type="protein sequence ID" value="KAF7841717.1"/>
    <property type="molecule type" value="Genomic_DNA"/>
</dbReference>
<evidence type="ECO:0000259" key="1">
    <source>
        <dbReference type="Pfam" id="PF14365"/>
    </source>
</evidence>
<accession>A0A834XC42</accession>
<protein>
    <submittedName>
        <fullName evidence="2">Protein NDL1-like isoform X3</fullName>
    </submittedName>
</protein>
<dbReference type="AlphaFoldDB" id="A0A834XC42"/>
<sequence>MRIASSTPLQGRFVGVSHRRLRFCSTFICSSRFFLREESSAVLLWWSPKNAIQAADAVNIAHKCRRRSLFSIFVFGSICLGYREAKFSRSLDMNTVARFPSPPLSPEGLQSLLDDHCLEIPQEFLQLGAAAIGPDAPAPSAEDLADQIIENFNYFRVKMGDIIDCIDIYKQPAFDHPSLKHHKI</sequence>
<dbReference type="InterPro" id="IPR025521">
    <property type="entry name" value="Neprosin_propep"/>
</dbReference>
<name>A0A834XC42_9FABA</name>
<reference evidence="2" key="1">
    <citation type="submission" date="2020-09" db="EMBL/GenBank/DDBJ databases">
        <title>Genome-Enabled Discovery of Anthraquinone Biosynthesis in Senna tora.</title>
        <authorList>
            <person name="Kang S.-H."/>
            <person name="Pandey R.P."/>
            <person name="Lee C.-M."/>
            <person name="Sim J.-S."/>
            <person name="Jeong J.-T."/>
            <person name="Choi B.-S."/>
            <person name="Jung M."/>
            <person name="Ginzburg D."/>
            <person name="Zhao K."/>
            <person name="Won S.Y."/>
            <person name="Oh T.-J."/>
            <person name="Yu Y."/>
            <person name="Kim N.-H."/>
            <person name="Lee O.R."/>
            <person name="Lee T.-H."/>
            <person name="Bashyal P."/>
            <person name="Kim T.-S."/>
            <person name="Lee W.-H."/>
            <person name="Kawkins C."/>
            <person name="Kim C.-K."/>
            <person name="Kim J.S."/>
            <person name="Ahn B.O."/>
            <person name="Rhee S.Y."/>
            <person name="Sohng J.K."/>
        </authorList>
    </citation>
    <scope>NUCLEOTIDE SEQUENCE</scope>
    <source>
        <tissue evidence="2">Leaf</tissue>
    </source>
</reference>
<dbReference type="Pfam" id="PF14365">
    <property type="entry name" value="Neprosin_AP"/>
    <property type="match status" value="1"/>
</dbReference>
<dbReference type="OrthoDB" id="1935425at2759"/>
<feature type="domain" description="Neprosin activation peptide" evidence="1">
    <location>
        <begin position="157"/>
        <end position="184"/>
    </location>
</feature>
<evidence type="ECO:0000313" key="2">
    <source>
        <dbReference type="EMBL" id="KAF7841717.1"/>
    </source>
</evidence>
<dbReference type="Proteomes" id="UP000634136">
    <property type="component" value="Unassembled WGS sequence"/>
</dbReference>
<evidence type="ECO:0000313" key="3">
    <source>
        <dbReference type="Proteomes" id="UP000634136"/>
    </source>
</evidence>
<organism evidence="2 3">
    <name type="scientific">Senna tora</name>
    <dbReference type="NCBI Taxonomy" id="362788"/>
    <lineage>
        <taxon>Eukaryota</taxon>
        <taxon>Viridiplantae</taxon>
        <taxon>Streptophyta</taxon>
        <taxon>Embryophyta</taxon>
        <taxon>Tracheophyta</taxon>
        <taxon>Spermatophyta</taxon>
        <taxon>Magnoliopsida</taxon>
        <taxon>eudicotyledons</taxon>
        <taxon>Gunneridae</taxon>
        <taxon>Pentapetalae</taxon>
        <taxon>rosids</taxon>
        <taxon>fabids</taxon>
        <taxon>Fabales</taxon>
        <taxon>Fabaceae</taxon>
        <taxon>Caesalpinioideae</taxon>
        <taxon>Cassia clade</taxon>
        <taxon>Senna</taxon>
    </lineage>
</organism>